<dbReference type="HOGENOM" id="CLU_199455_0_0_2"/>
<sequence>MKKCAACARESGDKKYCRYHAKALEQLKSHYDSWVDAYDDGSAISWQDYLTRLQKMEEAGQWVREVIEAEMKKER</sequence>
<dbReference type="Proteomes" id="UP000028194">
    <property type="component" value="Chromosome"/>
</dbReference>
<dbReference type="RefSeq" id="WP_148700057.1">
    <property type="nucleotide sequence ID" value="NZ_CP007174.1"/>
</dbReference>
<evidence type="ECO:0000313" key="1">
    <source>
        <dbReference type="EMBL" id="AIF83263.1"/>
    </source>
</evidence>
<dbReference type="AlphaFoldDB" id="A0A075MQ11"/>
<proteinExistence type="predicted"/>
<protein>
    <submittedName>
        <fullName evidence="1">Uncharacterized protein</fullName>
    </submittedName>
</protein>
<reference evidence="1 2" key="1">
    <citation type="journal article" date="2014" name="PLoS ONE">
        <title>Genome Sequence of Candidatus Nitrososphaera evergladensis from Group I.1b Enriched from Everglades Soil Reveals Novel Genomic Features of the Ammonia-Oxidizing Archaea.</title>
        <authorList>
            <person name="Zhalnina K.V."/>
            <person name="Dias R."/>
            <person name="Leonard M.T."/>
            <person name="Dorr de Quadros P."/>
            <person name="Camargo F.A."/>
            <person name="Drew J.C."/>
            <person name="Farmerie W.G."/>
            <person name="Daroub S.H."/>
            <person name="Triplett E.W."/>
        </authorList>
    </citation>
    <scope>NUCLEOTIDE SEQUENCE [LARGE SCALE GENOMIC DNA]</scope>
    <source>
        <strain evidence="1 2">SR1</strain>
    </source>
</reference>
<keyword evidence="2" id="KW-1185">Reference proteome</keyword>
<gene>
    <name evidence="1" type="ORF">NTE_01191</name>
</gene>
<dbReference type="GeneID" id="41597001"/>
<dbReference type="EMBL" id="CP007174">
    <property type="protein sequence ID" value="AIF83263.1"/>
    <property type="molecule type" value="Genomic_DNA"/>
</dbReference>
<name>A0A075MQ11_9ARCH</name>
<organism evidence="1 2">
    <name type="scientific">Candidatus Nitrososphaera evergladensis SR1</name>
    <dbReference type="NCBI Taxonomy" id="1459636"/>
    <lineage>
        <taxon>Archaea</taxon>
        <taxon>Nitrososphaerota</taxon>
        <taxon>Nitrososphaeria</taxon>
        <taxon>Nitrososphaerales</taxon>
        <taxon>Nitrososphaeraceae</taxon>
        <taxon>Nitrososphaera</taxon>
    </lineage>
</organism>
<evidence type="ECO:0000313" key="2">
    <source>
        <dbReference type="Proteomes" id="UP000028194"/>
    </source>
</evidence>
<dbReference type="KEGG" id="nev:NTE_01191"/>
<dbReference type="OrthoDB" id="10068at2157"/>
<accession>A0A075MQ11</accession>